<dbReference type="OrthoDB" id="411176at2"/>
<keyword evidence="1" id="KW-0812">Transmembrane</keyword>
<dbReference type="RefSeq" id="WP_003794146.1">
    <property type="nucleotide sequence ID" value="NZ_GG665871.1"/>
</dbReference>
<keyword evidence="1" id="KW-1133">Transmembrane helix</keyword>
<accession>C4GIC5</accession>
<dbReference type="EMBL" id="ACJW02000002">
    <property type="protein sequence ID" value="EEP68713.1"/>
    <property type="molecule type" value="Genomic_DNA"/>
</dbReference>
<dbReference type="Proteomes" id="UP000003009">
    <property type="component" value="Unassembled WGS sequence"/>
</dbReference>
<feature type="transmembrane region" description="Helical" evidence="1">
    <location>
        <begin position="49"/>
        <end position="69"/>
    </location>
</feature>
<reference evidence="2" key="1">
    <citation type="submission" date="2009-04" db="EMBL/GenBank/DDBJ databases">
        <authorList>
            <person name="Weinstock G."/>
            <person name="Sodergren E."/>
            <person name="Clifton S."/>
            <person name="Fulton L."/>
            <person name="Fulton B."/>
            <person name="Courtney L."/>
            <person name="Fronick C."/>
            <person name="Harrison M."/>
            <person name="Strong C."/>
            <person name="Farmer C."/>
            <person name="Delahaunty K."/>
            <person name="Markovic C."/>
            <person name="Hall O."/>
            <person name="Minx P."/>
            <person name="Tomlinson C."/>
            <person name="Mitreva M."/>
            <person name="Nelson J."/>
            <person name="Hou S."/>
            <person name="Wollam A."/>
            <person name="Pepin K.H."/>
            <person name="Johnson M."/>
            <person name="Bhonagiri V."/>
            <person name="Nash W.E."/>
            <person name="Warren W."/>
            <person name="Chinwalla A."/>
            <person name="Mardis E.R."/>
            <person name="Wilson R.K."/>
        </authorList>
    </citation>
    <scope>NUCLEOTIDE SEQUENCE [LARGE SCALE GENOMIC DNA]</scope>
    <source>
        <strain evidence="2">ATCC 51147</strain>
    </source>
</reference>
<dbReference type="HOGENOM" id="CLU_1956669_0_0_4"/>
<name>C4GIC5_9NEIS</name>
<dbReference type="GeneID" id="84907019"/>
<feature type="transmembrane region" description="Helical" evidence="1">
    <location>
        <begin position="18"/>
        <end position="37"/>
    </location>
</feature>
<evidence type="ECO:0000313" key="3">
    <source>
        <dbReference type="Proteomes" id="UP000003009"/>
    </source>
</evidence>
<evidence type="ECO:0000313" key="2">
    <source>
        <dbReference type="EMBL" id="EEP68713.1"/>
    </source>
</evidence>
<proteinExistence type="predicted"/>
<protein>
    <submittedName>
        <fullName evidence="2">Uncharacterized protein</fullName>
    </submittedName>
</protein>
<feature type="transmembrane region" description="Helical" evidence="1">
    <location>
        <begin position="107"/>
        <end position="126"/>
    </location>
</feature>
<comment type="caution">
    <text evidence="2">The sequence shown here is derived from an EMBL/GenBank/DDBJ whole genome shotgun (WGS) entry which is preliminary data.</text>
</comment>
<dbReference type="STRING" id="629741.GCWU000324_00617"/>
<gene>
    <name evidence="2" type="ORF">GCWU000324_00617</name>
</gene>
<keyword evidence="1" id="KW-0472">Membrane</keyword>
<organism evidence="2 3">
    <name type="scientific">Kingella oralis ATCC 51147</name>
    <dbReference type="NCBI Taxonomy" id="629741"/>
    <lineage>
        <taxon>Bacteria</taxon>
        <taxon>Pseudomonadati</taxon>
        <taxon>Pseudomonadota</taxon>
        <taxon>Betaproteobacteria</taxon>
        <taxon>Neisseriales</taxon>
        <taxon>Neisseriaceae</taxon>
        <taxon>Kingella</taxon>
    </lineage>
</organism>
<evidence type="ECO:0000256" key="1">
    <source>
        <dbReference type="SAM" id="Phobius"/>
    </source>
</evidence>
<sequence length="128" mass="14326">MRGSLKTSEARFSEAKTWLNALLLPHIATLVLLMLIAGGALRADFALEILLAPVLLWLMGGTIGWFAYLPHLAEWASLIIPTFTVLLIIAVCLFSGYRKRHGNSGKWMISFAIWLWFAYGFVLLGVQY</sequence>
<keyword evidence="3" id="KW-1185">Reference proteome</keyword>
<dbReference type="AlphaFoldDB" id="C4GIC5"/>
<feature type="transmembrane region" description="Helical" evidence="1">
    <location>
        <begin position="75"/>
        <end position="95"/>
    </location>
</feature>